<evidence type="ECO:0000313" key="9">
    <source>
        <dbReference type="EMBL" id="KAK8895585.1"/>
    </source>
</evidence>
<dbReference type="EMBL" id="JAPFFF010000003">
    <property type="protein sequence ID" value="KAK8895585.1"/>
    <property type="molecule type" value="Genomic_DNA"/>
</dbReference>
<dbReference type="Gene3D" id="1.10.10.60">
    <property type="entry name" value="Homeodomain-like"/>
    <property type="match status" value="2"/>
</dbReference>
<proteinExistence type="predicted"/>
<feature type="domain" description="HTH myb-type" evidence="8">
    <location>
        <begin position="182"/>
        <end position="237"/>
    </location>
</feature>
<reference evidence="9 10" key="1">
    <citation type="submission" date="2024-04" db="EMBL/GenBank/DDBJ databases">
        <title>Tritrichomonas musculus Genome.</title>
        <authorList>
            <person name="Alves-Ferreira E."/>
            <person name="Grigg M."/>
            <person name="Lorenzi H."/>
            <person name="Galac M."/>
        </authorList>
    </citation>
    <scope>NUCLEOTIDE SEQUENCE [LARGE SCALE GENOMIC DNA]</scope>
    <source>
        <strain evidence="9 10">EAF2021</strain>
    </source>
</reference>
<gene>
    <name evidence="9" type="ORF">M9Y10_024055</name>
</gene>
<keyword evidence="2" id="KW-0238">DNA-binding</keyword>
<evidence type="ECO:0000256" key="3">
    <source>
        <dbReference type="ARBA" id="ARBA00023163"/>
    </source>
</evidence>
<dbReference type="InterPro" id="IPR001005">
    <property type="entry name" value="SANT/Myb"/>
</dbReference>
<dbReference type="CDD" id="cd00167">
    <property type="entry name" value="SANT"/>
    <property type="match status" value="2"/>
</dbReference>
<keyword evidence="3" id="KW-0804">Transcription</keyword>
<feature type="compositionally biased region" description="Low complexity" evidence="5">
    <location>
        <begin position="115"/>
        <end position="128"/>
    </location>
</feature>
<dbReference type="InterPro" id="IPR009057">
    <property type="entry name" value="Homeodomain-like_sf"/>
</dbReference>
<dbReference type="PROSITE" id="PS50090">
    <property type="entry name" value="MYB_LIKE"/>
    <property type="match status" value="2"/>
</dbReference>
<keyword evidence="10" id="KW-1185">Reference proteome</keyword>
<accession>A0ABR2KWW4</accession>
<organism evidence="9 10">
    <name type="scientific">Tritrichomonas musculus</name>
    <dbReference type="NCBI Taxonomy" id="1915356"/>
    <lineage>
        <taxon>Eukaryota</taxon>
        <taxon>Metamonada</taxon>
        <taxon>Parabasalia</taxon>
        <taxon>Tritrichomonadida</taxon>
        <taxon>Tritrichomonadidae</taxon>
        <taxon>Tritrichomonas</taxon>
    </lineage>
</organism>
<evidence type="ECO:0000256" key="2">
    <source>
        <dbReference type="ARBA" id="ARBA00023125"/>
    </source>
</evidence>
<evidence type="ECO:0008006" key="11">
    <source>
        <dbReference type="Google" id="ProtNLM"/>
    </source>
</evidence>
<feature type="domain" description="HTH myb-type" evidence="8">
    <location>
        <begin position="129"/>
        <end position="181"/>
    </location>
</feature>
<dbReference type="PANTHER" id="PTHR46621:SF1">
    <property type="entry name" value="SNRNA-ACTIVATING PROTEIN COMPLEX SUBUNIT 4"/>
    <property type="match status" value="1"/>
</dbReference>
<evidence type="ECO:0000313" key="10">
    <source>
        <dbReference type="Proteomes" id="UP001470230"/>
    </source>
</evidence>
<evidence type="ECO:0000256" key="1">
    <source>
        <dbReference type="ARBA" id="ARBA00023015"/>
    </source>
</evidence>
<feature type="compositionally biased region" description="Polar residues" evidence="5">
    <location>
        <begin position="81"/>
        <end position="97"/>
    </location>
</feature>
<dbReference type="SMART" id="SM00717">
    <property type="entry name" value="SANT"/>
    <property type="match status" value="2"/>
</dbReference>
<keyword evidence="1" id="KW-0805">Transcription regulation</keyword>
<evidence type="ECO:0000256" key="4">
    <source>
        <dbReference type="ARBA" id="ARBA00023242"/>
    </source>
</evidence>
<evidence type="ECO:0000259" key="7">
    <source>
        <dbReference type="PROSITE" id="PS51293"/>
    </source>
</evidence>
<dbReference type="InterPro" id="IPR051575">
    <property type="entry name" value="Myb-like_DNA-bd"/>
</dbReference>
<dbReference type="Proteomes" id="UP001470230">
    <property type="component" value="Unassembled WGS sequence"/>
</dbReference>
<feature type="domain" description="Myb-like" evidence="6">
    <location>
        <begin position="129"/>
        <end position="181"/>
    </location>
</feature>
<feature type="compositionally biased region" description="Polar residues" evidence="5">
    <location>
        <begin position="104"/>
        <end position="114"/>
    </location>
</feature>
<evidence type="ECO:0000256" key="5">
    <source>
        <dbReference type="SAM" id="MobiDB-lite"/>
    </source>
</evidence>
<dbReference type="InterPro" id="IPR017930">
    <property type="entry name" value="Myb_dom"/>
</dbReference>
<dbReference type="PANTHER" id="PTHR46621">
    <property type="entry name" value="SNRNA-ACTIVATING PROTEIN COMPLEX SUBUNIT 4"/>
    <property type="match status" value="1"/>
</dbReference>
<sequence length="368" mass="42162">MSKKVPSPLVDVAIGYVNDVNPDLNQDILKHIRSLFDGYINETVSYDEIAYELNIHLENLTPLEKICSILSLAYVPAPKSPTAQQTTKAEDSNNANRNNHHTHSYNNFHNWNANSKDYSSSTSTTTTGKSRKKTRSWTNEEDQRLLMGVHLYGLENWTLVAQFVGNNRTRSMCSQRWIRVLDPKISKSHWTEDEDQQLLQMVQLYGEKSWMKIASKLGNRSDVQCRYHYQQLQRESKITVVTSSPIPSPPTQPQSSIFSNVNQNYNFQNTLFTPTPLNSISTSYSSSITPAPSNLKTTSLDTSIVTNIKEFPSQNNKQEMFQIEKSETSKQHELPPLTEHEFHLRLDEPFGIDDSFDLFKSDPMFNLF</sequence>
<name>A0ABR2KWW4_9EUKA</name>
<feature type="domain" description="SANT" evidence="7">
    <location>
        <begin position="185"/>
        <end position="237"/>
    </location>
</feature>
<protein>
    <recommendedName>
        <fullName evidence="11">Myb-like DNA-binding domain containing protein</fullName>
    </recommendedName>
</protein>
<feature type="region of interest" description="Disordered" evidence="5">
    <location>
        <begin position="81"/>
        <end position="139"/>
    </location>
</feature>
<comment type="caution">
    <text evidence="9">The sequence shown here is derived from an EMBL/GenBank/DDBJ whole genome shotgun (WGS) entry which is preliminary data.</text>
</comment>
<dbReference type="PROSITE" id="PS51294">
    <property type="entry name" value="HTH_MYB"/>
    <property type="match status" value="2"/>
</dbReference>
<feature type="domain" description="Myb-like" evidence="6">
    <location>
        <begin position="182"/>
        <end position="233"/>
    </location>
</feature>
<dbReference type="InterPro" id="IPR017884">
    <property type="entry name" value="SANT_dom"/>
</dbReference>
<dbReference type="PROSITE" id="PS51293">
    <property type="entry name" value="SANT"/>
    <property type="match status" value="1"/>
</dbReference>
<dbReference type="Pfam" id="PF13921">
    <property type="entry name" value="Myb_DNA-bind_6"/>
    <property type="match status" value="1"/>
</dbReference>
<evidence type="ECO:0000259" key="6">
    <source>
        <dbReference type="PROSITE" id="PS50090"/>
    </source>
</evidence>
<keyword evidence="4" id="KW-0539">Nucleus</keyword>
<dbReference type="SUPFAM" id="SSF46689">
    <property type="entry name" value="Homeodomain-like"/>
    <property type="match status" value="2"/>
</dbReference>
<evidence type="ECO:0000259" key="8">
    <source>
        <dbReference type="PROSITE" id="PS51294"/>
    </source>
</evidence>